<dbReference type="InterPro" id="IPR011051">
    <property type="entry name" value="RmlC_Cupin_sf"/>
</dbReference>
<dbReference type="InterPro" id="IPR014710">
    <property type="entry name" value="RmlC-like_jellyroll"/>
</dbReference>
<dbReference type="PANTHER" id="PTHR36114">
    <property type="entry name" value="16.7 KDA PROTEIN IN WHIE LOCUS"/>
    <property type="match status" value="1"/>
</dbReference>
<protein>
    <recommendedName>
        <fullName evidence="1">Cupin type-2 domain-containing protein</fullName>
    </recommendedName>
</protein>
<organism evidence="2 3">
    <name type="scientific">Oculimacula yallundae</name>
    <dbReference type="NCBI Taxonomy" id="86028"/>
    <lineage>
        <taxon>Eukaryota</taxon>
        <taxon>Fungi</taxon>
        <taxon>Dikarya</taxon>
        <taxon>Ascomycota</taxon>
        <taxon>Pezizomycotina</taxon>
        <taxon>Leotiomycetes</taxon>
        <taxon>Helotiales</taxon>
        <taxon>Ploettnerulaceae</taxon>
        <taxon>Oculimacula</taxon>
    </lineage>
</organism>
<dbReference type="PANTHER" id="PTHR36114:SF1">
    <property type="entry name" value="16.7 KDA PROTEIN IN WHIE LOCUS"/>
    <property type="match status" value="1"/>
</dbReference>
<dbReference type="InterPro" id="IPR013096">
    <property type="entry name" value="Cupin_2"/>
</dbReference>
<name>A0ABR4CAY1_9HELO</name>
<dbReference type="EMBL" id="JAZHXI010000010">
    <property type="protein sequence ID" value="KAL2067104.1"/>
    <property type="molecule type" value="Genomic_DNA"/>
</dbReference>
<gene>
    <name evidence="2" type="ORF">VTL71DRAFT_1528</name>
</gene>
<reference evidence="2 3" key="1">
    <citation type="journal article" date="2024" name="Commun. Biol.">
        <title>Comparative genomic analysis of thermophilic fungi reveals convergent evolutionary adaptations and gene losses.</title>
        <authorList>
            <person name="Steindorff A.S."/>
            <person name="Aguilar-Pontes M.V."/>
            <person name="Robinson A.J."/>
            <person name="Andreopoulos B."/>
            <person name="LaButti K."/>
            <person name="Kuo A."/>
            <person name="Mondo S."/>
            <person name="Riley R."/>
            <person name="Otillar R."/>
            <person name="Haridas S."/>
            <person name="Lipzen A."/>
            <person name="Grimwood J."/>
            <person name="Schmutz J."/>
            <person name="Clum A."/>
            <person name="Reid I.D."/>
            <person name="Moisan M.C."/>
            <person name="Butler G."/>
            <person name="Nguyen T.T.M."/>
            <person name="Dewar K."/>
            <person name="Conant G."/>
            <person name="Drula E."/>
            <person name="Henrissat B."/>
            <person name="Hansel C."/>
            <person name="Singer S."/>
            <person name="Hutchinson M.I."/>
            <person name="de Vries R.P."/>
            <person name="Natvig D.O."/>
            <person name="Powell A.J."/>
            <person name="Tsang A."/>
            <person name="Grigoriev I.V."/>
        </authorList>
    </citation>
    <scope>NUCLEOTIDE SEQUENCE [LARGE SCALE GENOMIC DNA]</scope>
    <source>
        <strain evidence="2 3">CBS 494.80</strain>
    </source>
</reference>
<feature type="domain" description="Cupin type-2" evidence="1">
    <location>
        <begin position="42"/>
        <end position="95"/>
    </location>
</feature>
<dbReference type="CDD" id="cd02226">
    <property type="entry name" value="cupin_YdbB-like"/>
    <property type="match status" value="1"/>
</dbReference>
<dbReference type="Gene3D" id="2.60.120.10">
    <property type="entry name" value="Jelly Rolls"/>
    <property type="match status" value="1"/>
</dbReference>
<keyword evidence="3" id="KW-1185">Reference proteome</keyword>
<comment type="caution">
    <text evidence="2">The sequence shown here is derived from an EMBL/GenBank/DDBJ whole genome shotgun (WGS) entry which is preliminary data.</text>
</comment>
<evidence type="ECO:0000313" key="3">
    <source>
        <dbReference type="Proteomes" id="UP001595075"/>
    </source>
</evidence>
<evidence type="ECO:0000259" key="1">
    <source>
        <dbReference type="Pfam" id="PF07883"/>
    </source>
</evidence>
<proteinExistence type="predicted"/>
<sequence length="129" mass="14321">MTMQPKLSIPMVLSNITEHYTPNLVATVNKEYDIKVARTKGGFIWHSHLDTDEFFYIISGTLTLEIEGIGGREDVTLTQGETFVVPKGVRHRPVGDAEIMMIERVGVVNTGDAGVSEYTKELKDARPTV</sequence>
<dbReference type="Proteomes" id="UP001595075">
    <property type="component" value="Unassembled WGS sequence"/>
</dbReference>
<accession>A0ABR4CAY1</accession>
<evidence type="ECO:0000313" key="2">
    <source>
        <dbReference type="EMBL" id="KAL2067104.1"/>
    </source>
</evidence>
<dbReference type="InterPro" id="IPR052044">
    <property type="entry name" value="PKS_Associated_Protein"/>
</dbReference>
<dbReference type="SUPFAM" id="SSF51182">
    <property type="entry name" value="RmlC-like cupins"/>
    <property type="match status" value="1"/>
</dbReference>
<dbReference type="Pfam" id="PF07883">
    <property type="entry name" value="Cupin_2"/>
    <property type="match status" value="1"/>
</dbReference>